<organism evidence="2">
    <name type="scientific">freshwater metagenome</name>
    <dbReference type="NCBI Taxonomy" id="449393"/>
    <lineage>
        <taxon>unclassified sequences</taxon>
        <taxon>metagenomes</taxon>
        <taxon>ecological metagenomes</taxon>
    </lineage>
</organism>
<dbReference type="AlphaFoldDB" id="A0A6J6LXN5"/>
<dbReference type="EMBL" id="CAEZWV010000007">
    <property type="protein sequence ID" value="CAB4666571.1"/>
    <property type="molecule type" value="Genomic_DNA"/>
</dbReference>
<evidence type="ECO:0000313" key="2">
    <source>
        <dbReference type="EMBL" id="CAB4666571.1"/>
    </source>
</evidence>
<dbReference type="InterPro" id="IPR003607">
    <property type="entry name" value="HD/PDEase_dom"/>
</dbReference>
<name>A0A6J6LXN5_9ZZZZ</name>
<feature type="domain" description="HD" evidence="1">
    <location>
        <begin position="50"/>
        <end position="124"/>
    </location>
</feature>
<accession>A0A6J6LXN5</accession>
<dbReference type="InterPro" id="IPR006674">
    <property type="entry name" value="HD_domain"/>
</dbReference>
<reference evidence="2" key="1">
    <citation type="submission" date="2020-05" db="EMBL/GenBank/DDBJ databases">
        <authorList>
            <person name="Chiriac C."/>
            <person name="Salcher M."/>
            <person name="Ghai R."/>
            <person name="Kavagutti S V."/>
        </authorList>
    </citation>
    <scope>NUCLEOTIDE SEQUENCE</scope>
</reference>
<dbReference type="SUPFAM" id="SSF109604">
    <property type="entry name" value="HD-domain/PDEase-like"/>
    <property type="match status" value="1"/>
</dbReference>
<dbReference type="CDD" id="cd00077">
    <property type="entry name" value="HDc"/>
    <property type="match status" value="1"/>
</dbReference>
<protein>
    <submittedName>
        <fullName evidence="2">Unannotated protein</fullName>
    </submittedName>
</protein>
<proteinExistence type="predicted"/>
<gene>
    <name evidence="2" type="ORF">UFOPK2295_00537</name>
</gene>
<dbReference type="Pfam" id="PF01966">
    <property type="entry name" value="HD"/>
    <property type="match status" value="1"/>
</dbReference>
<sequence length="147" mass="16817">MKKLWHLVKRAVTSFSNDPLSGGDVERVERLLLLPEFELWWSMQPRDQRHSLQVYERFMRFYPPAKRTEQAAALLHDIGKTVSDLGWFMRIAATVCGPRGVAFAMYHDHEKIGAQMLQGKSEQRTIDLVAGTVDDVVMTALRDADCI</sequence>
<evidence type="ECO:0000259" key="1">
    <source>
        <dbReference type="Pfam" id="PF01966"/>
    </source>
</evidence>
<dbReference type="Gene3D" id="1.10.3210.10">
    <property type="entry name" value="Hypothetical protein af1432"/>
    <property type="match status" value="1"/>
</dbReference>